<dbReference type="GO" id="GO:0009253">
    <property type="term" value="P:peptidoglycan catabolic process"/>
    <property type="evidence" value="ECO:0007669"/>
    <property type="project" value="InterPro"/>
</dbReference>
<reference evidence="3 4" key="1">
    <citation type="submission" date="2013-09" db="EMBL/GenBank/DDBJ databases">
        <title>Complete genome sequence of Corynebacterium doosanense CAU 212(T) (=DSM 45436(T)), isolated from activated sludge.</title>
        <authorList>
            <person name="Schaffert L."/>
            <person name="Albersmeier A."/>
            <person name="Kalinowski J."/>
            <person name="Ruckert C."/>
        </authorList>
    </citation>
    <scope>NUCLEOTIDE SEQUENCE [LARGE SCALE GENOMIC DNA]</scope>
    <source>
        <strain evidence="3 4">CAU 212</strain>
    </source>
</reference>
<dbReference type="AlphaFoldDB" id="A0A097IDH4"/>
<dbReference type="RefSeq" id="WP_018021444.1">
    <property type="nucleotide sequence ID" value="NZ_AQUX01000002.1"/>
</dbReference>
<dbReference type="Pfam" id="PF01510">
    <property type="entry name" value="Amidase_2"/>
    <property type="match status" value="1"/>
</dbReference>
<evidence type="ECO:0000313" key="4">
    <source>
        <dbReference type="Proteomes" id="UP000029914"/>
    </source>
</evidence>
<gene>
    <name evidence="3" type="ORF">CDOO_02020</name>
</gene>
<evidence type="ECO:0000256" key="1">
    <source>
        <dbReference type="SAM" id="MobiDB-lite"/>
    </source>
</evidence>
<sequence length="288" mass="31796">MANAFTADIDLLTANDDGLAPAGRNIFTFHTFEGQDLSAEAMARYQLSPAAGGSYHGVIDAEGRTARENDDEYIPWAAMFTGNRAGWHWSLAGRASFTREQWLARPKQMEKCAIVLAAYAKEKGIPTVKRSHVEVRARQGGVCGHDDISKAWQESDHTDPGVNFPYDVVIARANEILSGGTAPTPAPERPQPAGEFTGNKYPSYLDGRELRFSEYLRFVDYKITRLYEAEFGTGADLGIKDGTFSAASVGEQYPSYVDASKSFTLDQYLRLIDIKATRLYEKQETANA</sequence>
<dbReference type="EMBL" id="CP006764">
    <property type="protein sequence ID" value="AIT60169.1"/>
    <property type="molecule type" value="Genomic_DNA"/>
</dbReference>
<name>A0A097IDH4_9CORY</name>
<dbReference type="eggNOG" id="COG5632">
    <property type="taxonomic scope" value="Bacteria"/>
</dbReference>
<dbReference type="SUPFAM" id="SSF55846">
    <property type="entry name" value="N-acetylmuramoyl-L-alanine amidase-like"/>
    <property type="match status" value="1"/>
</dbReference>
<dbReference type="Proteomes" id="UP000029914">
    <property type="component" value="Chromosome"/>
</dbReference>
<feature type="region of interest" description="Disordered" evidence="1">
    <location>
        <begin position="179"/>
        <end position="199"/>
    </location>
</feature>
<protein>
    <recommendedName>
        <fullName evidence="2">N-acetylmuramoyl-L-alanine amidase domain-containing protein</fullName>
    </recommendedName>
</protein>
<proteinExistence type="predicted"/>
<dbReference type="InterPro" id="IPR002502">
    <property type="entry name" value="Amidase_domain"/>
</dbReference>
<dbReference type="HOGENOM" id="CLU_965451_0_0_11"/>
<evidence type="ECO:0000313" key="3">
    <source>
        <dbReference type="EMBL" id="AIT60169.1"/>
    </source>
</evidence>
<evidence type="ECO:0000259" key="2">
    <source>
        <dbReference type="Pfam" id="PF01510"/>
    </source>
</evidence>
<dbReference type="KEGG" id="cdo:CDOO_02020"/>
<dbReference type="GO" id="GO:0008745">
    <property type="term" value="F:N-acetylmuramoyl-L-alanine amidase activity"/>
    <property type="evidence" value="ECO:0007669"/>
    <property type="project" value="InterPro"/>
</dbReference>
<feature type="domain" description="N-acetylmuramoyl-L-alanine amidase" evidence="2">
    <location>
        <begin position="40"/>
        <end position="161"/>
    </location>
</feature>
<dbReference type="Gene3D" id="3.40.80.10">
    <property type="entry name" value="Peptidoglycan recognition protein-like"/>
    <property type="match status" value="1"/>
</dbReference>
<dbReference type="STRING" id="558173.CDOO_02020"/>
<accession>A0A097IDH4</accession>
<organism evidence="3 4">
    <name type="scientific">Corynebacterium doosanense CAU 212 = DSM 45436</name>
    <dbReference type="NCBI Taxonomy" id="558173"/>
    <lineage>
        <taxon>Bacteria</taxon>
        <taxon>Bacillati</taxon>
        <taxon>Actinomycetota</taxon>
        <taxon>Actinomycetes</taxon>
        <taxon>Mycobacteriales</taxon>
        <taxon>Corynebacteriaceae</taxon>
        <taxon>Corynebacterium</taxon>
    </lineage>
</organism>
<dbReference type="InterPro" id="IPR036505">
    <property type="entry name" value="Amidase/PGRP_sf"/>
</dbReference>
<dbReference type="OrthoDB" id="4561060at2"/>
<keyword evidence="4" id="KW-1185">Reference proteome</keyword>